<dbReference type="Proteomes" id="UP000001520">
    <property type="component" value="Chromosome"/>
</dbReference>
<keyword evidence="3 10" id="KW-0285">Flavoprotein</keyword>
<evidence type="ECO:0000256" key="7">
    <source>
        <dbReference type="ARBA" id="ARBA00022842"/>
    </source>
</evidence>
<keyword evidence="12" id="KW-0472">Membrane</keyword>
<proteinExistence type="inferred from homology"/>
<evidence type="ECO:0000313" key="13">
    <source>
        <dbReference type="EMBL" id="BAI80126.1"/>
    </source>
</evidence>
<organism evidence="13 14">
    <name type="scientific">Deferribacter desulfuricans (strain DSM 14783 / JCM 11476 / NBRC 101012 / SSM1)</name>
    <dbReference type="NCBI Taxonomy" id="639282"/>
    <lineage>
        <taxon>Bacteria</taxon>
        <taxon>Pseudomonadati</taxon>
        <taxon>Deferribacterota</taxon>
        <taxon>Deferribacteres</taxon>
        <taxon>Deferribacterales</taxon>
        <taxon>Deferribacteraceae</taxon>
        <taxon>Deferribacter</taxon>
    </lineage>
</organism>
<keyword evidence="12" id="KW-0997">Cell inner membrane</keyword>
<dbReference type="eggNOG" id="COG1477">
    <property type="taxonomic scope" value="Bacteria"/>
</dbReference>
<dbReference type="KEGG" id="ddf:DEFDS_0646"/>
<dbReference type="OrthoDB" id="9778595at2"/>
<dbReference type="InterPro" id="IPR003374">
    <property type="entry name" value="ApbE-like_sf"/>
</dbReference>
<keyword evidence="12 13" id="KW-0449">Lipoprotein</keyword>
<dbReference type="HOGENOM" id="CLU_044403_1_0_0"/>
<dbReference type="Gene3D" id="3.10.520.10">
    <property type="entry name" value="ApbE-like domains"/>
    <property type="match status" value="1"/>
</dbReference>
<feature type="binding site" evidence="11">
    <location>
        <position position="273"/>
    </location>
    <ligand>
        <name>Mg(2+)</name>
        <dbReference type="ChEBI" id="CHEBI:18420"/>
    </ligand>
</feature>
<sequence length="318" mass="35839">MSKLPKSIIFCFITFILISCSNDNKYISKSFYALGTIVNITVPAKNENLIEKTYKLIQNKESEIKSFYENINSAKPFQKIKINSEIKSLLKDSIYFSNISNGKFDITIYTITSLYGFPEGPFKQPAYEKIRDALTKIGISHIHMENETIFKDNDILIDMGAYAKGYIVDKAVELLKNNGVKNAIVDAGGDLFALGDKNGKKWKIAIKHPDKPDSFLSIVSIANKAVVTSGNYERFFITKDGKRIIHIFDATTGKTANNYKSISVIADNTEIADALSTVYFLLPIEKIKKLCEKLNTPVLVYTLDNKLIKLCSWESYEN</sequence>
<evidence type="ECO:0000256" key="12">
    <source>
        <dbReference type="RuleBase" id="RU363002"/>
    </source>
</evidence>
<dbReference type="InterPro" id="IPR024932">
    <property type="entry name" value="ApbE"/>
</dbReference>
<dbReference type="PIRSF" id="PIRSF006268">
    <property type="entry name" value="ApbE"/>
    <property type="match status" value="1"/>
</dbReference>
<dbReference type="PANTHER" id="PTHR30040:SF2">
    <property type="entry name" value="FAD:PROTEIN FMN TRANSFERASE"/>
    <property type="match status" value="1"/>
</dbReference>
<evidence type="ECO:0000256" key="1">
    <source>
        <dbReference type="ARBA" id="ARBA00011955"/>
    </source>
</evidence>
<evidence type="ECO:0000256" key="11">
    <source>
        <dbReference type="PIRSR" id="PIRSR006268-2"/>
    </source>
</evidence>
<keyword evidence="12" id="KW-1003">Cell membrane</keyword>
<dbReference type="STRING" id="639282.DEFDS_0646"/>
<name>D3PC03_DEFDS</name>
<protein>
    <recommendedName>
        <fullName evidence="2 10">FAD:protein FMN transferase</fullName>
        <ecNumber evidence="1 10">2.7.1.180</ecNumber>
    </recommendedName>
    <alternativeName>
        <fullName evidence="8 10">Flavin transferase</fullName>
    </alternativeName>
</protein>
<dbReference type="PANTHER" id="PTHR30040">
    <property type="entry name" value="THIAMINE BIOSYNTHESIS LIPOPROTEIN APBE"/>
    <property type="match status" value="1"/>
</dbReference>
<dbReference type="PROSITE" id="PS51257">
    <property type="entry name" value="PROKAR_LIPOPROTEIN"/>
    <property type="match status" value="1"/>
</dbReference>
<gene>
    <name evidence="13" type="ordered locus">DEFDS_0646</name>
</gene>
<dbReference type="EC" id="2.7.1.180" evidence="1 10"/>
<evidence type="ECO:0000256" key="5">
    <source>
        <dbReference type="ARBA" id="ARBA00022723"/>
    </source>
</evidence>
<dbReference type="Pfam" id="PF02424">
    <property type="entry name" value="ApbE"/>
    <property type="match status" value="1"/>
</dbReference>
<keyword evidence="4 10" id="KW-0808">Transferase</keyword>
<dbReference type="AlphaFoldDB" id="D3PC03"/>
<keyword evidence="6 10" id="KW-0274">FAD</keyword>
<keyword evidence="7 10" id="KW-0460">Magnesium</keyword>
<dbReference type="EMBL" id="AP011529">
    <property type="protein sequence ID" value="BAI80126.1"/>
    <property type="molecule type" value="Genomic_DNA"/>
</dbReference>
<evidence type="ECO:0000256" key="8">
    <source>
        <dbReference type="ARBA" id="ARBA00031306"/>
    </source>
</evidence>
<comment type="cofactor">
    <cofactor evidence="11">
        <name>Mg(2+)</name>
        <dbReference type="ChEBI" id="CHEBI:18420"/>
    </cofactor>
    <cofactor evidence="11">
        <name>Mn(2+)</name>
        <dbReference type="ChEBI" id="CHEBI:29035"/>
    </cofactor>
    <text evidence="11">Magnesium. Can also use manganese.</text>
</comment>
<evidence type="ECO:0000256" key="9">
    <source>
        <dbReference type="ARBA" id="ARBA00048540"/>
    </source>
</evidence>
<evidence type="ECO:0000256" key="3">
    <source>
        <dbReference type="ARBA" id="ARBA00022630"/>
    </source>
</evidence>
<feature type="binding site" evidence="11">
    <location>
        <position position="161"/>
    </location>
    <ligand>
        <name>Mg(2+)</name>
        <dbReference type="ChEBI" id="CHEBI:18420"/>
    </ligand>
</feature>
<reference evidence="13 14" key="1">
    <citation type="journal article" date="2010" name="DNA Res.">
        <title>Bacterial lifestyle in a deep-sea hydrothermal vent chimney revealed by the genome sequence of the thermophilic bacterium Deferribacter desulfuricans SSM1.</title>
        <authorList>
            <person name="Takaki Y."/>
            <person name="Shimamura S."/>
            <person name="Nakagawa S."/>
            <person name="Fukuhara Y."/>
            <person name="Horikawa H."/>
            <person name="Ankai A."/>
            <person name="Harada T."/>
            <person name="Hosoyama A."/>
            <person name="Oguchi A."/>
            <person name="Fukui S."/>
            <person name="Fujita N."/>
            <person name="Takami H."/>
            <person name="Takai K."/>
        </authorList>
    </citation>
    <scope>NUCLEOTIDE SEQUENCE [LARGE SCALE GENOMIC DNA]</scope>
    <source>
        <strain evidence="14">DSM 14783 / JCM 11476 / NBRC 101012 / SSM1</strain>
    </source>
</reference>
<evidence type="ECO:0000256" key="6">
    <source>
        <dbReference type="ARBA" id="ARBA00022827"/>
    </source>
</evidence>
<evidence type="ECO:0000256" key="4">
    <source>
        <dbReference type="ARBA" id="ARBA00022679"/>
    </source>
</evidence>
<keyword evidence="5 10" id="KW-0479">Metal-binding</keyword>
<feature type="binding site" evidence="11">
    <location>
        <position position="277"/>
    </location>
    <ligand>
        <name>Mg(2+)</name>
        <dbReference type="ChEBI" id="CHEBI:18420"/>
    </ligand>
</feature>
<evidence type="ECO:0000313" key="14">
    <source>
        <dbReference type="Proteomes" id="UP000001520"/>
    </source>
</evidence>
<comment type="catalytic activity">
    <reaction evidence="9 10 12">
        <text>L-threonyl-[protein] + FAD = FMN-L-threonyl-[protein] + AMP + H(+)</text>
        <dbReference type="Rhea" id="RHEA:36847"/>
        <dbReference type="Rhea" id="RHEA-COMP:11060"/>
        <dbReference type="Rhea" id="RHEA-COMP:11061"/>
        <dbReference type="ChEBI" id="CHEBI:15378"/>
        <dbReference type="ChEBI" id="CHEBI:30013"/>
        <dbReference type="ChEBI" id="CHEBI:57692"/>
        <dbReference type="ChEBI" id="CHEBI:74257"/>
        <dbReference type="ChEBI" id="CHEBI:456215"/>
        <dbReference type="EC" id="2.7.1.180"/>
    </reaction>
</comment>
<comment type="subcellular location">
    <subcellularLocation>
        <location evidence="12">Cell inner membrane</location>
        <topology evidence="12">Lipid-anchor</topology>
        <orientation evidence="12">Periplasmic side</orientation>
    </subcellularLocation>
</comment>
<comment type="similarity">
    <text evidence="10 12">Belongs to the ApbE family.</text>
</comment>
<dbReference type="GO" id="GO:0046872">
    <property type="term" value="F:metal ion binding"/>
    <property type="evidence" value="ECO:0007669"/>
    <property type="project" value="UniProtKB-UniRule"/>
</dbReference>
<dbReference type="SUPFAM" id="SSF143631">
    <property type="entry name" value="ApbE-like"/>
    <property type="match status" value="1"/>
</dbReference>
<dbReference type="GO" id="GO:0016740">
    <property type="term" value="F:transferase activity"/>
    <property type="evidence" value="ECO:0007669"/>
    <property type="project" value="UniProtKB-UniRule"/>
</dbReference>
<evidence type="ECO:0000256" key="2">
    <source>
        <dbReference type="ARBA" id="ARBA00016337"/>
    </source>
</evidence>
<keyword evidence="14" id="KW-1185">Reference proteome</keyword>
<evidence type="ECO:0000256" key="10">
    <source>
        <dbReference type="PIRNR" id="PIRNR006268"/>
    </source>
</evidence>
<comment type="function">
    <text evidence="12">Flavin transferase that catalyzes the transfer of the FMN moiety of FAD and its covalent binding to the hydroxyl group of a threonine residue in a target flavoprotein.</text>
</comment>
<accession>D3PC03</accession>
<dbReference type="GO" id="GO:0005886">
    <property type="term" value="C:plasma membrane"/>
    <property type="evidence" value="ECO:0007669"/>
    <property type="project" value="UniProtKB-SubCell"/>
</dbReference>